<comment type="caution">
    <text evidence="2">The sequence shown here is derived from an EMBL/GenBank/DDBJ whole genome shotgun (WGS) entry which is preliminary data.</text>
</comment>
<feature type="transmembrane region" description="Helical" evidence="1">
    <location>
        <begin position="149"/>
        <end position="167"/>
    </location>
</feature>
<gene>
    <name evidence="2" type="ORF">ANE_LOCUS22372</name>
</gene>
<feature type="transmembrane region" description="Helical" evidence="1">
    <location>
        <begin position="82"/>
        <end position="99"/>
    </location>
</feature>
<evidence type="ECO:0000313" key="3">
    <source>
        <dbReference type="Proteomes" id="UP000489600"/>
    </source>
</evidence>
<dbReference type="EMBL" id="CABITT030000007">
    <property type="protein sequence ID" value="VVB11928.1"/>
    <property type="molecule type" value="Genomic_DNA"/>
</dbReference>
<keyword evidence="1" id="KW-1133">Transmembrane helix</keyword>
<proteinExistence type="predicted"/>
<name>A0A565CE14_9BRAS</name>
<dbReference type="Proteomes" id="UP000489600">
    <property type="component" value="Unassembled WGS sequence"/>
</dbReference>
<evidence type="ECO:0000256" key="1">
    <source>
        <dbReference type="SAM" id="Phobius"/>
    </source>
</evidence>
<evidence type="ECO:0008006" key="4">
    <source>
        <dbReference type="Google" id="ProtNLM"/>
    </source>
</evidence>
<protein>
    <recommendedName>
        <fullName evidence="4">PGG domain-containing protein</fullName>
    </recommendedName>
</protein>
<dbReference type="AlphaFoldDB" id="A0A565CE14"/>
<dbReference type="OrthoDB" id="1104479at2759"/>
<keyword evidence="3" id="KW-1185">Reference proteome</keyword>
<reference evidence="2" key="1">
    <citation type="submission" date="2019-07" db="EMBL/GenBank/DDBJ databases">
        <authorList>
            <person name="Dittberner H."/>
        </authorList>
    </citation>
    <scope>NUCLEOTIDE SEQUENCE [LARGE SCALE GENOMIC DNA]</scope>
</reference>
<organism evidence="2 3">
    <name type="scientific">Arabis nemorensis</name>
    <dbReference type="NCBI Taxonomy" id="586526"/>
    <lineage>
        <taxon>Eukaryota</taxon>
        <taxon>Viridiplantae</taxon>
        <taxon>Streptophyta</taxon>
        <taxon>Embryophyta</taxon>
        <taxon>Tracheophyta</taxon>
        <taxon>Spermatophyta</taxon>
        <taxon>Magnoliopsida</taxon>
        <taxon>eudicotyledons</taxon>
        <taxon>Gunneridae</taxon>
        <taxon>Pentapetalae</taxon>
        <taxon>rosids</taxon>
        <taxon>malvids</taxon>
        <taxon>Brassicales</taxon>
        <taxon>Brassicaceae</taxon>
        <taxon>Arabideae</taxon>
        <taxon>Arabis</taxon>
    </lineage>
</organism>
<evidence type="ECO:0000313" key="2">
    <source>
        <dbReference type="EMBL" id="VVB11928.1"/>
    </source>
</evidence>
<feature type="transmembrane region" description="Helical" evidence="1">
    <location>
        <begin position="173"/>
        <end position="194"/>
    </location>
</feature>
<feature type="transmembrane region" description="Helical" evidence="1">
    <location>
        <begin position="119"/>
        <end position="142"/>
    </location>
</feature>
<accession>A0A565CE14</accession>
<keyword evidence="1" id="KW-0812">Transmembrane</keyword>
<sequence>MSLNRNIQNKSDMTALDVLRANGPHMNTETEKIIQKAGGKSAASLSQVEKTSVILRKPVTFKEYCSTGMARYRSGVSDGTRNALLVITALIITATYQTAAQPQENDEVFYLKKMILQIVLLWGLNTVAFLLAIALTFILLPVGRVYTQWYIAISVPLMCSYGVSLYLKYRLPGIFKCTYMMVAFGFLIYLFVFYMRWKRATQKKVPNPKTELLSGGLNTKV</sequence>
<keyword evidence="1" id="KW-0472">Membrane</keyword>